<keyword evidence="11" id="KW-1185">Reference proteome</keyword>
<dbReference type="Pfam" id="PF00889">
    <property type="entry name" value="EF_TS"/>
    <property type="match status" value="1"/>
</dbReference>
<dbReference type="FunCoup" id="A0A3M0CJ64">
    <property type="interactions" value="579"/>
</dbReference>
<keyword evidence="4 6" id="KW-0251">Elongation factor</keyword>
<dbReference type="InParanoid" id="A0A3M0CJ64"/>
<feature type="domain" description="Translation elongation factor EFTs/EF1B dimerisation" evidence="9">
    <location>
        <begin position="94"/>
        <end position="312"/>
    </location>
</feature>
<dbReference type="Gene3D" id="3.30.479.20">
    <property type="entry name" value="Elongation factor Ts, dimerisation domain"/>
    <property type="match status" value="2"/>
</dbReference>
<dbReference type="AlphaFoldDB" id="A0A3M0CJ64"/>
<dbReference type="FunFam" id="1.10.286.20:FF:000001">
    <property type="entry name" value="Elongation factor Ts"/>
    <property type="match status" value="1"/>
</dbReference>
<dbReference type="GO" id="GO:0005737">
    <property type="term" value="C:cytoplasm"/>
    <property type="evidence" value="ECO:0007669"/>
    <property type="project" value="UniProtKB-SubCell"/>
</dbReference>
<evidence type="ECO:0000256" key="3">
    <source>
        <dbReference type="ARBA" id="ARBA00022490"/>
    </source>
</evidence>
<dbReference type="NCBIfam" id="TIGR00116">
    <property type="entry name" value="tsf"/>
    <property type="match status" value="1"/>
</dbReference>
<evidence type="ECO:0000313" key="10">
    <source>
        <dbReference type="EMBL" id="RMB08817.1"/>
    </source>
</evidence>
<evidence type="ECO:0000256" key="8">
    <source>
        <dbReference type="RuleBase" id="RU000643"/>
    </source>
</evidence>
<keyword evidence="5 6" id="KW-0648">Protein biosynthesis</keyword>
<organism evidence="10 11">
    <name type="scientific">Eilatimonas milleporae</name>
    <dbReference type="NCBI Taxonomy" id="911205"/>
    <lineage>
        <taxon>Bacteria</taxon>
        <taxon>Pseudomonadati</taxon>
        <taxon>Pseudomonadota</taxon>
        <taxon>Alphaproteobacteria</taxon>
        <taxon>Kordiimonadales</taxon>
        <taxon>Kordiimonadaceae</taxon>
        <taxon>Eilatimonas</taxon>
    </lineage>
</organism>
<dbReference type="HAMAP" id="MF_00050">
    <property type="entry name" value="EF_Ts"/>
    <property type="match status" value="1"/>
</dbReference>
<evidence type="ECO:0000313" key="11">
    <source>
        <dbReference type="Proteomes" id="UP000271227"/>
    </source>
</evidence>
<evidence type="ECO:0000256" key="7">
    <source>
        <dbReference type="RuleBase" id="RU000642"/>
    </source>
</evidence>
<gene>
    <name evidence="6" type="primary">tsf</name>
    <name evidence="10" type="ORF">BXY39_1458</name>
</gene>
<dbReference type="CDD" id="cd14275">
    <property type="entry name" value="UBA_EF-Ts"/>
    <property type="match status" value="1"/>
</dbReference>
<dbReference type="Gene3D" id="1.10.8.10">
    <property type="entry name" value="DNA helicase RuvA subunit, C-terminal domain"/>
    <property type="match status" value="1"/>
</dbReference>
<dbReference type="PROSITE" id="PS01126">
    <property type="entry name" value="EF_TS_1"/>
    <property type="match status" value="1"/>
</dbReference>
<dbReference type="InterPro" id="IPR018101">
    <property type="entry name" value="Transl_elong_Ts_CS"/>
</dbReference>
<dbReference type="InterPro" id="IPR014039">
    <property type="entry name" value="Transl_elong_EFTs/EF1B_dimer"/>
</dbReference>
<protein>
    <recommendedName>
        <fullName evidence="2 6">Elongation factor Ts</fullName>
        <shortName evidence="6">EF-Ts</shortName>
    </recommendedName>
</protein>
<dbReference type="InterPro" id="IPR036402">
    <property type="entry name" value="EF-Ts_dimer_sf"/>
</dbReference>
<dbReference type="Proteomes" id="UP000271227">
    <property type="component" value="Unassembled WGS sequence"/>
</dbReference>
<dbReference type="InterPro" id="IPR001816">
    <property type="entry name" value="Transl_elong_EFTs/EF1B"/>
</dbReference>
<reference evidence="10 11" key="1">
    <citation type="submission" date="2018-10" db="EMBL/GenBank/DDBJ databases">
        <title>Genomic Encyclopedia of Archaeal and Bacterial Type Strains, Phase II (KMG-II): from individual species to whole genera.</title>
        <authorList>
            <person name="Goeker M."/>
        </authorList>
    </citation>
    <scope>NUCLEOTIDE SEQUENCE [LARGE SCALE GENOMIC DNA]</scope>
    <source>
        <strain evidence="10 11">DSM 25217</strain>
    </source>
</reference>
<dbReference type="PROSITE" id="PS01127">
    <property type="entry name" value="EF_TS_2"/>
    <property type="match status" value="1"/>
</dbReference>
<dbReference type="InterPro" id="IPR009060">
    <property type="entry name" value="UBA-like_sf"/>
</dbReference>
<comment type="function">
    <text evidence="6 7">Associates with the EF-Tu.GDP complex and induces the exchange of GDP to GTP. It remains bound to the aminoacyl-tRNA.EF-Tu.GTP complex up to the GTP hydrolysis stage on the ribosome.</text>
</comment>
<evidence type="ECO:0000256" key="6">
    <source>
        <dbReference type="HAMAP-Rule" id="MF_00050"/>
    </source>
</evidence>
<proteinExistence type="inferred from homology"/>
<evidence type="ECO:0000259" key="9">
    <source>
        <dbReference type="Pfam" id="PF00889"/>
    </source>
</evidence>
<dbReference type="EMBL" id="REFR01000010">
    <property type="protein sequence ID" value="RMB08817.1"/>
    <property type="molecule type" value="Genomic_DNA"/>
</dbReference>
<dbReference type="SUPFAM" id="SSF54713">
    <property type="entry name" value="Elongation factor Ts (EF-Ts), dimerisation domain"/>
    <property type="match status" value="2"/>
</dbReference>
<evidence type="ECO:0000256" key="5">
    <source>
        <dbReference type="ARBA" id="ARBA00022917"/>
    </source>
</evidence>
<feature type="region of interest" description="Involved in Mg(2+) ion dislocation from EF-Tu" evidence="6">
    <location>
        <begin position="103"/>
        <end position="106"/>
    </location>
</feature>
<evidence type="ECO:0000256" key="2">
    <source>
        <dbReference type="ARBA" id="ARBA00016956"/>
    </source>
</evidence>
<evidence type="ECO:0000256" key="4">
    <source>
        <dbReference type="ARBA" id="ARBA00022768"/>
    </source>
</evidence>
<sequence length="331" mass="35548">MHPWARCPSFDPHSFDPRTKEIPMAQITAALVKELREKSGAGMMDCKKALAENDGDLEAAVDWLRTKGLAAAAKKSGRVAAEGLVGVKAEGTRATAIEINSETDFVARNEQFQEFVRTLADVAQAAGNDVEAIKAAPYPGSSKIVSEVLTDNIATIGENMNIRRAAGVAVDEGLVSTYIHGTVADGMGKIAVLVGLTSKADASVLEPLGKQIAMHVAAANPASLNVEQLDPELIDREKQVQIEKARESGKPDNIIEKMIEGRMRKFYQEVVLLEQTFVIDNETRIAKVIENAAKEAGTDITLTDFVRMEMGEGLEKKEDDFAAEVAAAAGV</sequence>
<dbReference type="PANTHER" id="PTHR11741:SF0">
    <property type="entry name" value="ELONGATION FACTOR TS, MITOCHONDRIAL"/>
    <property type="match status" value="1"/>
</dbReference>
<comment type="caution">
    <text evidence="10">The sequence shown here is derived from an EMBL/GenBank/DDBJ whole genome shotgun (WGS) entry which is preliminary data.</text>
</comment>
<dbReference type="GO" id="GO:0003746">
    <property type="term" value="F:translation elongation factor activity"/>
    <property type="evidence" value="ECO:0007669"/>
    <property type="project" value="UniProtKB-UniRule"/>
</dbReference>
<dbReference type="FunFam" id="1.10.8.10:FF:000001">
    <property type="entry name" value="Elongation factor Ts"/>
    <property type="match status" value="1"/>
</dbReference>
<dbReference type="Gene3D" id="1.10.286.20">
    <property type="match status" value="1"/>
</dbReference>
<dbReference type="SUPFAM" id="SSF46934">
    <property type="entry name" value="UBA-like"/>
    <property type="match status" value="1"/>
</dbReference>
<keyword evidence="3 6" id="KW-0963">Cytoplasm</keyword>
<dbReference type="PANTHER" id="PTHR11741">
    <property type="entry name" value="ELONGATION FACTOR TS"/>
    <property type="match status" value="1"/>
</dbReference>
<comment type="similarity">
    <text evidence="1 6 7">Belongs to the EF-Ts family.</text>
</comment>
<comment type="subcellular location">
    <subcellularLocation>
        <location evidence="6 8">Cytoplasm</location>
    </subcellularLocation>
</comment>
<accession>A0A3M0CJ64</accession>
<name>A0A3M0CJ64_9PROT</name>
<evidence type="ECO:0000256" key="1">
    <source>
        <dbReference type="ARBA" id="ARBA00005532"/>
    </source>
</evidence>